<protein>
    <submittedName>
        <fullName evidence="1">RNA-directed DNA polymerase (Reverse transcriptase)</fullName>
    </submittedName>
</protein>
<proteinExistence type="predicted"/>
<reference evidence="1" key="1">
    <citation type="submission" date="2022-08" db="EMBL/GenBank/DDBJ databases">
        <authorList>
            <person name="Marques A."/>
        </authorList>
    </citation>
    <scope>NUCLEOTIDE SEQUENCE</scope>
    <source>
        <strain evidence="1">RhyPub2mFocal</strain>
        <tissue evidence="1">Leaves</tissue>
    </source>
</reference>
<keyword evidence="1" id="KW-0808">Transferase</keyword>
<sequence>MGDTNQAEVNRLGEVMHKFGYISGLQINPQKSGLWFSKNCDELTKHRVQQMWGARRVAAEERYLGALLGLKGDGRRMGALLLEKMKAKLSGWKSNMLSHAGRLVMIKSVLMSMPVYSMALEMLPRTIVKEMNILLAKFFWGKTDKSRYLSFIAWRKVCKPIEFGGLGIKDLQTFGEALFLKIVWFLMADENKLWVQICKAKVLSGGWLLESKELIKG</sequence>
<dbReference type="AlphaFoldDB" id="A0AAV8FSJ4"/>
<gene>
    <name evidence="1" type="ORF">LUZ62_045637</name>
</gene>
<accession>A0AAV8FSJ4</accession>
<organism evidence="1 2">
    <name type="scientific">Rhynchospora pubera</name>
    <dbReference type="NCBI Taxonomy" id="906938"/>
    <lineage>
        <taxon>Eukaryota</taxon>
        <taxon>Viridiplantae</taxon>
        <taxon>Streptophyta</taxon>
        <taxon>Embryophyta</taxon>
        <taxon>Tracheophyta</taxon>
        <taxon>Spermatophyta</taxon>
        <taxon>Magnoliopsida</taxon>
        <taxon>Liliopsida</taxon>
        <taxon>Poales</taxon>
        <taxon>Cyperaceae</taxon>
        <taxon>Cyperoideae</taxon>
        <taxon>Rhynchosporeae</taxon>
        <taxon>Rhynchospora</taxon>
    </lineage>
</organism>
<dbReference type="EMBL" id="JAMFTS010000002">
    <property type="protein sequence ID" value="KAJ4794391.1"/>
    <property type="molecule type" value="Genomic_DNA"/>
</dbReference>
<dbReference type="PANTHER" id="PTHR33116:SF86">
    <property type="entry name" value="REVERSE TRANSCRIPTASE DOMAIN-CONTAINING PROTEIN"/>
    <property type="match status" value="1"/>
</dbReference>
<keyword evidence="1" id="KW-0548">Nucleotidyltransferase</keyword>
<comment type="caution">
    <text evidence="1">The sequence shown here is derived from an EMBL/GenBank/DDBJ whole genome shotgun (WGS) entry which is preliminary data.</text>
</comment>
<name>A0AAV8FSJ4_9POAL</name>
<dbReference type="GO" id="GO:0003964">
    <property type="term" value="F:RNA-directed DNA polymerase activity"/>
    <property type="evidence" value="ECO:0007669"/>
    <property type="project" value="UniProtKB-KW"/>
</dbReference>
<keyword evidence="1" id="KW-0695">RNA-directed DNA polymerase</keyword>
<evidence type="ECO:0000313" key="2">
    <source>
        <dbReference type="Proteomes" id="UP001140206"/>
    </source>
</evidence>
<keyword evidence="2" id="KW-1185">Reference proteome</keyword>
<evidence type="ECO:0000313" key="1">
    <source>
        <dbReference type="EMBL" id="KAJ4794391.1"/>
    </source>
</evidence>
<dbReference type="Proteomes" id="UP001140206">
    <property type="component" value="Chromosome 2"/>
</dbReference>
<dbReference type="PANTHER" id="PTHR33116">
    <property type="entry name" value="REVERSE TRANSCRIPTASE ZINC-BINDING DOMAIN-CONTAINING PROTEIN-RELATED-RELATED"/>
    <property type="match status" value="1"/>
</dbReference>